<evidence type="ECO:0000256" key="1">
    <source>
        <dbReference type="ARBA" id="ARBA00004141"/>
    </source>
</evidence>
<dbReference type="PANTHER" id="PTHR28128:SF1">
    <property type="entry name" value="GOLGI APPARATUS MEMBRANE PROTEIN TVP15"/>
    <property type="match status" value="1"/>
</dbReference>
<comment type="subcellular location">
    <subcellularLocation>
        <location evidence="1">Membrane</location>
        <topology evidence="1">Multi-pass membrane protein</topology>
    </subcellularLocation>
</comment>
<organism evidence="6 7">
    <name type="scientific">Coleophoma cylindrospora</name>
    <dbReference type="NCBI Taxonomy" id="1849047"/>
    <lineage>
        <taxon>Eukaryota</taxon>
        <taxon>Fungi</taxon>
        <taxon>Dikarya</taxon>
        <taxon>Ascomycota</taxon>
        <taxon>Pezizomycotina</taxon>
        <taxon>Leotiomycetes</taxon>
        <taxon>Helotiales</taxon>
        <taxon>Dermateaceae</taxon>
        <taxon>Coleophoma</taxon>
    </lineage>
</organism>
<dbReference type="OrthoDB" id="423534at2759"/>
<evidence type="ECO:0000256" key="3">
    <source>
        <dbReference type="ARBA" id="ARBA00022989"/>
    </source>
</evidence>
<comment type="caution">
    <text evidence="6">The sequence shown here is derived from an EMBL/GenBank/DDBJ whole genome shotgun (WGS) entry which is preliminary data.</text>
</comment>
<sequence>MDFSDAFRLINLIVGGLMVFGGITQFFWGGNLLHAIIIGTYVIIFGLCTALLGPATFPRNTEALADSLQNSKSRLRSRDTHRSSSPSSAVESVSASFLLPARPLQSTAKDPRVFANRHQPIAVYIFIGSILLHDHVLPIIAGTIIGFVGIAYCALEFVPSIEPPQNMREADGGWGAETV</sequence>
<feature type="transmembrane region" description="Helical" evidence="5">
    <location>
        <begin position="35"/>
        <end position="57"/>
    </location>
</feature>
<evidence type="ECO:0000256" key="4">
    <source>
        <dbReference type="ARBA" id="ARBA00023136"/>
    </source>
</evidence>
<keyword evidence="4 5" id="KW-0472">Membrane</keyword>
<evidence type="ECO:0000313" key="6">
    <source>
        <dbReference type="EMBL" id="RDW69494.1"/>
    </source>
</evidence>
<name>A0A3D8R6P8_9HELO</name>
<accession>A0A3D8R6P8</accession>
<reference evidence="6 7" key="1">
    <citation type="journal article" date="2018" name="IMA Fungus">
        <title>IMA Genome-F 9: Draft genome sequence of Annulohypoxylon stygium, Aspergillus mulundensis, Berkeleyomyces basicola (syn. Thielaviopsis basicola), Ceratocystis smalleyi, two Cercospora beticola strains, Coleophoma cylindrospora, Fusarium fracticaudum, Phialophora cf. hyalina, and Morchella septimelata.</title>
        <authorList>
            <person name="Wingfield B.D."/>
            <person name="Bills G.F."/>
            <person name="Dong Y."/>
            <person name="Huang W."/>
            <person name="Nel W.J."/>
            <person name="Swalarsk-Parry B.S."/>
            <person name="Vaghefi N."/>
            <person name="Wilken P.M."/>
            <person name="An Z."/>
            <person name="de Beer Z.W."/>
            <person name="De Vos L."/>
            <person name="Chen L."/>
            <person name="Duong T.A."/>
            <person name="Gao Y."/>
            <person name="Hammerbacher A."/>
            <person name="Kikkert J.R."/>
            <person name="Li Y."/>
            <person name="Li H."/>
            <person name="Li K."/>
            <person name="Li Q."/>
            <person name="Liu X."/>
            <person name="Ma X."/>
            <person name="Naidoo K."/>
            <person name="Pethybridge S.J."/>
            <person name="Sun J."/>
            <person name="Steenkamp E.T."/>
            <person name="van der Nest M.A."/>
            <person name="van Wyk S."/>
            <person name="Wingfield M.J."/>
            <person name="Xiong C."/>
            <person name="Yue Q."/>
            <person name="Zhang X."/>
        </authorList>
    </citation>
    <scope>NUCLEOTIDE SEQUENCE [LARGE SCALE GENOMIC DNA]</scope>
    <source>
        <strain evidence="6 7">BP6252</strain>
    </source>
</reference>
<keyword evidence="2 5" id="KW-0812">Transmembrane</keyword>
<dbReference type="GO" id="GO:0000139">
    <property type="term" value="C:Golgi membrane"/>
    <property type="evidence" value="ECO:0007669"/>
    <property type="project" value="TreeGrafter"/>
</dbReference>
<keyword evidence="7" id="KW-1185">Reference proteome</keyword>
<dbReference type="Proteomes" id="UP000256645">
    <property type="component" value="Unassembled WGS sequence"/>
</dbReference>
<keyword evidence="3 5" id="KW-1133">Transmembrane helix</keyword>
<evidence type="ECO:0000313" key="7">
    <source>
        <dbReference type="Proteomes" id="UP000256645"/>
    </source>
</evidence>
<dbReference type="AlphaFoldDB" id="A0A3D8R6P8"/>
<dbReference type="InterPro" id="IPR013714">
    <property type="entry name" value="Golgi_TVP15"/>
</dbReference>
<evidence type="ECO:0000256" key="5">
    <source>
        <dbReference type="SAM" id="Phobius"/>
    </source>
</evidence>
<gene>
    <name evidence="6" type="ORF">BP6252_08514</name>
</gene>
<dbReference type="EMBL" id="PDLM01000009">
    <property type="protein sequence ID" value="RDW69494.1"/>
    <property type="molecule type" value="Genomic_DNA"/>
</dbReference>
<dbReference type="GO" id="GO:0016192">
    <property type="term" value="P:vesicle-mediated transport"/>
    <property type="evidence" value="ECO:0007669"/>
    <property type="project" value="TreeGrafter"/>
</dbReference>
<feature type="transmembrane region" description="Helical" evidence="5">
    <location>
        <begin position="6"/>
        <end position="28"/>
    </location>
</feature>
<protein>
    <submittedName>
        <fullName evidence="6">Uncharacterized protein</fullName>
    </submittedName>
</protein>
<dbReference type="PANTHER" id="PTHR28128">
    <property type="entry name" value="GOLGI APPARATUS MEMBRANE PROTEIN TVP15"/>
    <property type="match status" value="1"/>
</dbReference>
<evidence type="ECO:0000256" key="2">
    <source>
        <dbReference type="ARBA" id="ARBA00022692"/>
    </source>
</evidence>
<feature type="transmembrane region" description="Helical" evidence="5">
    <location>
        <begin position="136"/>
        <end position="158"/>
    </location>
</feature>
<dbReference type="Pfam" id="PF08507">
    <property type="entry name" value="COPI_assoc"/>
    <property type="match status" value="1"/>
</dbReference>
<proteinExistence type="predicted"/>